<dbReference type="RefSeq" id="WP_144727028.1">
    <property type="nucleotide sequence ID" value="NZ_CAWOWR010000097.1"/>
</dbReference>
<accession>A0A558HQ44</accession>
<dbReference type="Gene3D" id="3.10.129.10">
    <property type="entry name" value="Hotdog Thioesterase"/>
    <property type="match status" value="1"/>
</dbReference>
<dbReference type="EMBL" id="VNFH01000004">
    <property type="protein sequence ID" value="TVU71208.1"/>
    <property type="molecule type" value="Genomic_DNA"/>
</dbReference>
<dbReference type="AlphaFoldDB" id="A0A558HQ44"/>
<evidence type="ECO:0008006" key="3">
    <source>
        <dbReference type="Google" id="ProtNLM"/>
    </source>
</evidence>
<comment type="caution">
    <text evidence="1">The sequence shown here is derived from an EMBL/GenBank/DDBJ whole genome shotgun (WGS) entry which is preliminary data.</text>
</comment>
<gene>
    <name evidence="1" type="ORF">FQP86_06660</name>
</gene>
<organism evidence="1 2">
    <name type="scientific">Cobetia crustatorum</name>
    <dbReference type="NCBI Taxonomy" id="553385"/>
    <lineage>
        <taxon>Bacteria</taxon>
        <taxon>Pseudomonadati</taxon>
        <taxon>Pseudomonadota</taxon>
        <taxon>Gammaproteobacteria</taxon>
        <taxon>Oceanospirillales</taxon>
        <taxon>Halomonadaceae</taxon>
        <taxon>Cobetia</taxon>
    </lineage>
</organism>
<name>A0A558HQ44_9GAMM</name>
<dbReference type="OrthoDB" id="6117985at2"/>
<dbReference type="CDD" id="cd00586">
    <property type="entry name" value="4HBT"/>
    <property type="match status" value="1"/>
</dbReference>
<dbReference type="InterPro" id="IPR029069">
    <property type="entry name" value="HotDog_dom_sf"/>
</dbReference>
<dbReference type="SUPFAM" id="SSF54637">
    <property type="entry name" value="Thioesterase/thiol ester dehydrase-isomerase"/>
    <property type="match status" value="1"/>
</dbReference>
<protein>
    <recommendedName>
        <fullName evidence="3">Thioesterase</fullName>
    </recommendedName>
</protein>
<reference evidence="1 2" key="1">
    <citation type="submission" date="2019-07" db="EMBL/GenBank/DDBJ databases">
        <title>Diversity of Bacteria from Kongsfjorden, Arctic.</title>
        <authorList>
            <person name="Yu Y."/>
        </authorList>
    </citation>
    <scope>NUCLEOTIDE SEQUENCE [LARGE SCALE GENOMIC DNA]</scope>
    <source>
        <strain evidence="1 2">SM1923</strain>
    </source>
</reference>
<sequence length="155" mass="16917">MALLDISVPHAWVDYNGHMNDAEYARAFSMGVEALMEQVGLDAAGRERHDLTIYTLETHLCYLAEAHEGQPLKVDVLLLDHDAKRQHVLFTLTDADGGEIATSEQMLMAMSISGGRPAPCPEAVAERIAALPQPAGDDDWPKAAGRRIGIRRKTA</sequence>
<dbReference type="STRING" id="553385.GCA_000591415_02137"/>
<evidence type="ECO:0000313" key="2">
    <source>
        <dbReference type="Proteomes" id="UP000319941"/>
    </source>
</evidence>
<evidence type="ECO:0000313" key="1">
    <source>
        <dbReference type="EMBL" id="TVU71208.1"/>
    </source>
</evidence>
<dbReference type="Proteomes" id="UP000319941">
    <property type="component" value="Unassembled WGS sequence"/>
</dbReference>
<keyword evidence="2" id="KW-1185">Reference proteome</keyword>
<proteinExistence type="predicted"/>
<dbReference type="Pfam" id="PF13279">
    <property type="entry name" value="4HBT_2"/>
    <property type="match status" value="1"/>
</dbReference>